<dbReference type="PANTHER" id="PTHR33529:SF7">
    <property type="entry name" value="LIPOPOLYSACCHARIDE EXPORT SYSTEM PERMEASE PROTEIN LPTF"/>
    <property type="match status" value="1"/>
</dbReference>
<dbReference type="eggNOG" id="COG0795">
    <property type="taxonomic scope" value="Bacteria"/>
</dbReference>
<evidence type="ECO:0000256" key="10">
    <source>
        <dbReference type="ARBA" id="ARBA00023136"/>
    </source>
</evidence>
<comment type="similarity">
    <text evidence="3">Belongs to the LptF/LptG family.</text>
</comment>
<keyword evidence="14" id="KW-1185">Reference proteome</keyword>
<proteinExistence type="inferred from homology"/>
<gene>
    <name evidence="13" type="ORF">LO80_02255</name>
</gene>
<comment type="subunit">
    <text evidence="11">Component of the lipopolysaccharide transport and assembly complex. The LptBFG transporter is composed of two ATP-binding proteins (LptB) and two transmembrane proteins (LptF and LptG).</text>
</comment>
<keyword evidence="8 12" id="KW-0812">Transmembrane</keyword>
<keyword evidence="9 12" id="KW-1133">Transmembrane helix</keyword>
<comment type="subcellular location">
    <subcellularLocation>
        <location evidence="2">Cell inner membrane</location>
        <topology evidence="2">Multi-pass membrane protein</topology>
    </subcellularLocation>
</comment>
<evidence type="ECO:0000256" key="9">
    <source>
        <dbReference type="ARBA" id="ARBA00022989"/>
    </source>
</evidence>
<dbReference type="Proteomes" id="UP000029672">
    <property type="component" value="Chromosome"/>
</dbReference>
<dbReference type="GO" id="GO:0043190">
    <property type="term" value="C:ATP-binding cassette (ABC) transporter complex"/>
    <property type="evidence" value="ECO:0007669"/>
    <property type="project" value="InterPro"/>
</dbReference>
<dbReference type="RefSeq" id="WP_040008160.1">
    <property type="nucleotide sequence ID" value="NZ_CP009574.1"/>
</dbReference>
<keyword evidence="10 12" id="KW-0472">Membrane</keyword>
<evidence type="ECO:0000256" key="6">
    <source>
        <dbReference type="ARBA" id="ARBA00022475"/>
    </source>
</evidence>
<organism evidence="13 14">
    <name type="scientific">Candidatus Francisella endociliophora</name>
    <dbReference type="NCBI Taxonomy" id="653937"/>
    <lineage>
        <taxon>Bacteria</taxon>
        <taxon>Pseudomonadati</taxon>
        <taxon>Pseudomonadota</taxon>
        <taxon>Gammaproteobacteria</taxon>
        <taxon>Thiotrichales</taxon>
        <taxon>Francisellaceae</taxon>
        <taxon>Francisella</taxon>
    </lineage>
</organism>
<dbReference type="PANTHER" id="PTHR33529">
    <property type="entry name" value="SLR0882 PROTEIN-RELATED"/>
    <property type="match status" value="1"/>
</dbReference>
<feature type="transmembrane region" description="Helical" evidence="12">
    <location>
        <begin position="48"/>
        <end position="76"/>
    </location>
</feature>
<evidence type="ECO:0000313" key="13">
    <source>
        <dbReference type="EMBL" id="AIT08915.1"/>
    </source>
</evidence>
<evidence type="ECO:0000256" key="7">
    <source>
        <dbReference type="ARBA" id="ARBA00022519"/>
    </source>
</evidence>
<dbReference type="STRING" id="1547445.LO80_02255"/>
<feature type="transmembrane region" description="Helical" evidence="12">
    <location>
        <begin position="302"/>
        <end position="322"/>
    </location>
</feature>
<dbReference type="HOGENOM" id="CLU_065771_0_0_6"/>
<dbReference type="GO" id="GO:0015920">
    <property type="term" value="P:lipopolysaccharide transport"/>
    <property type="evidence" value="ECO:0007669"/>
    <property type="project" value="TreeGrafter"/>
</dbReference>
<dbReference type="Pfam" id="PF03739">
    <property type="entry name" value="LptF_LptG"/>
    <property type="match status" value="1"/>
</dbReference>
<feature type="transmembrane region" description="Helical" evidence="12">
    <location>
        <begin position="328"/>
        <end position="349"/>
    </location>
</feature>
<keyword evidence="5" id="KW-0813">Transport</keyword>
<feature type="transmembrane region" description="Helical" evidence="12">
    <location>
        <begin position="12"/>
        <end position="36"/>
    </location>
</feature>
<accession>A0A097EMX9</accession>
<dbReference type="InterPro" id="IPR030922">
    <property type="entry name" value="LptF"/>
</dbReference>
<dbReference type="InterPro" id="IPR005495">
    <property type="entry name" value="LptG/LptF_permease"/>
</dbReference>
<evidence type="ECO:0000256" key="1">
    <source>
        <dbReference type="ARBA" id="ARBA00002265"/>
    </source>
</evidence>
<evidence type="ECO:0000256" key="5">
    <source>
        <dbReference type="ARBA" id="ARBA00022448"/>
    </source>
</evidence>
<evidence type="ECO:0000256" key="11">
    <source>
        <dbReference type="ARBA" id="ARBA00026081"/>
    </source>
</evidence>
<dbReference type="KEGG" id="frf:LO80_02255"/>
<dbReference type="NCBIfam" id="TIGR04407">
    <property type="entry name" value="LptF_YjgP"/>
    <property type="match status" value="1"/>
</dbReference>
<evidence type="ECO:0000256" key="2">
    <source>
        <dbReference type="ARBA" id="ARBA00004429"/>
    </source>
</evidence>
<protein>
    <recommendedName>
        <fullName evidence="4">Lipopolysaccharide export system permease protein LptF</fullName>
    </recommendedName>
</protein>
<evidence type="ECO:0000256" key="3">
    <source>
        <dbReference type="ARBA" id="ARBA00007725"/>
    </source>
</evidence>
<dbReference type="EMBL" id="CP009574">
    <property type="protein sequence ID" value="AIT08915.1"/>
    <property type="molecule type" value="Genomic_DNA"/>
</dbReference>
<keyword evidence="6" id="KW-1003">Cell membrane</keyword>
<dbReference type="AlphaFoldDB" id="A0A097EMX9"/>
<dbReference type="GO" id="GO:0055085">
    <property type="term" value="P:transmembrane transport"/>
    <property type="evidence" value="ECO:0007669"/>
    <property type="project" value="InterPro"/>
</dbReference>
<name>A0A097EMX9_9GAMM</name>
<comment type="function">
    <text evidence="1">Part of the ABC transporter complex LptBFG involved in the translocation of lipopolysaccharide (LPS) from the inner membrane to the outer membrane.</text>
</comment>
<keyword evidence="7" id="KW-0997">Cell inner membrane</keyword>
<evidence type="ECO:0000313" key="14">
    <source>
        <dbReference type="Proteomes" id="UP000029672"/>
    </source>
</evidence>
<reference evidence="13 14" key="1">
    <citation type="submission" date="2014-10" db="EMBL/GenBank/DDBJ databases">
        <title>Whole genome sequence of Francisella endociliophora strain FSC1006, isolated from a laboratory culture of the marine ciliate Euplotes raikovi.</title>
        <authorList>
            <person name="Granberg M."/>
            <person name="Backman S."/>
            <person name="Lundmark E."/>
            <person name="Nilsson E."/>
            <person name="Karlsson E."/>
            <person name="Thelaus J."/>
            <person name="Ohrman C."/>
            <person name="Larkeryd A."/>
            <person name="Stenberg P."/>
        </authorList>
    </citation>
    <scope>NUCLEOTIDE SEQUENCE [LARGE SCALE GENOMIC DNA]</scope>
    <source>
        <strain evidence="13 14">FSC1006</strain>
    </source>
</reference>
<evidence type="ECO:0000256" key="12">
    <source>
        <dbReference type="SAM" id="Phobius"/>
    </source>
</evidence>
<evidence type="ECO:0000256" key="4">
    <source>
        <dbReference type="ARBA" id="ARBA00014213"/>
    </source>
</evidence>
<sequence length="361" mass="40764">MILEKYYNKEIVNTFTSITLFIISIVSANILIRLFHKAYSQGLGIDSIIKFVILTLPENVTLVVPIALFLAIILCFGKYFSNNEMFVTLAGGVTWMEIVKNTLKPAYALSALTLLTTMYLVPLSKQTLDIYQSSLSARALLSAVTDDKIINLPNGRVLYIKNKSGDALNDVFLYQKTPKEAEYKVITAPEARVKSNRQAAYIDFKNVNIYTRNTKDFESSYGKADKAIYTMYDNSIRDFNHSRMDRLYMHTLIKDSFEKEKTTTYSAELFSRINNSLSVLVAAILGLALCQLRPRQNRYAKLLPSVVILGIYLFANVLTNTYMASGFIPIWIGIWLPHIAFVIFGIRTIRKQNGSSSKGGK</sequence>
<dbReference type="OrthoDB" id="9778062at2"/>
<evidence type="ECO:0000256" key="8">
    <source>
        <dbReference type="ARBA" id="ARBA00022692"/>
    </source>
</evidence>